<evidence type="ECO:0000313" key="4">
    <source>
        <dbReference type="EMBL" id="KAB1216824.1"/>
    </source>
</evidence>
<evidence type="ECO:0000256" key="3">
    <source>
        <dbReference type="SAM" id="MobiDB-lite"/>
    </source>
</evidence>
<comment type="caution">
    <text evidence="4">The sequence shown here is derived from an EMBL/GenBank/DDBJ whole genome shotgun (WGS) entry which is preliminary data.</text>
</comment>
<feature type="compositionally biased region" description="Polar residues" evidence="3">
    <location>
        <begin position="508"/>
        <end position="518"/>
    </location>
</feature>
<evidence type="ECO:0000313" key="5">
    <source>
        <dbReference type="Proteomes" id="UP000516437"/>
    </source>
</evidence>
<evidence type="ECO:0000256" key="2">
    <source>
        <dbReference type="ARBA" id="ARBA00022737"/>
    </source>
</evidence>
<proteinExistence type="predicted"/>
<keyword evidence="5" id="KW-1185">Reference proteome</keyword>
<dbReference type="Pfam" id="PF24681">
    <property type="entry name" value="Kelch_KLHDC2_KLHL20_DRC7"/>
    <property type="match status" value="1"/>
</dbReference>
<reference evidence="4 5" key="1">
    <citation type="journal article" date="2019" name="Plant Biotechnol. J.">
        <title>The red bayberry genome and genetic basis of sex determination.</title>
        <authorList>
            <person name="Jia H.M."/>
            <person name="Jia H.J."/>
            <person name="Cai Q.L."/>
            <person name="Wang Y."/>
            <person name="Zhao H.B."/>
            <person name="Yang W.F."/>
            <person name="Wang G.Y."/>
            <person name="Li Y.H."/>
            <person name="Zhan D.L."/>
            <person name="Shen Y.T."/>
            <person name="Niu Q.F."/>
            <person name="Chang L."/>
            <person name="Qiu J."/>
            <person name="Zhao L."/>
            <person name="Xie H.B."/>
            <person name="Fu W.Y."/>
            <person name="Jin J."/>
            <person name="Li X.W."/>
            <person name="Jiao Y."/>
            <person name="Zhou C.C."/>
            <person name="Tu T."/>
            <person name="Chai C.Y."/>
            <person name="Gao J.L."/>
            <person name="Fan L.J."/>
            <person name="van de Weg E."/>
            <person name="Wang J.Y."/>
            <person name="Gao Z.S."/>
        </authorList>
    </citation>
    <scope>NUCLEOTIDE SEQUENCE [LARGE SCALE GENOMIC DNA]</scope>
    <source>
        <tissue evidence="4">Leaves</tissue>
    </source>
</reference>
<feature type="region of interest" description="Disordered" evidence="3">
    <location>
        <begin position="443"/>
        <end position="518"/>
    </location>
</feature>
<dbReference type="PANTHER" id="PTHR46093">
    <property type="entry name" value="ACYL-COA-BINDING DOMAIN-CONTAINING PROTEIN 5"/>
    <property type="match status" value="1"/>
</dbReference>
<gene>
    <name evidence="4" type="ORF">CJ030_MR4G015438</name>
</gene>
<evidence type="ECO:0000256" key="1">
    <source>
        <dbReference type="ARBA" id="ARBA00022441"/>
    </source>
</evidence>
<feature type="compositionally biased region" description="Basic and acidic residues" evidence="3">
    <location>
        <begin position="452"/>
        <end position="466"/>
    </location>
</feature>
<dbReference type="InterPro" id="IPR011043">
    <property type="entry name" value="Gal_Oxase/kelch_b-propeller"/>
</dbReference>
<organism evidence="4 5">
    <name type="scientific">Morella rubra</name>
    <name type="common">Chinese bayberry</name>
    <dbReference type="NCBI Taxonomy" id="262757"/>
    <lineage>
        <taxon>Eukaryota</taxon>
        <taxon>Viridiplantae</taxon>
        <taxon>Streptophyta</taxon>
        <taxon>Embryophyta</taxon>
        <taxon>Tracheophyta</taxon>
        <taxon>Spermatophyta</taxon>
        <taxon>Magnoliopsida</taxon>
        <taxon>eudicotyledons</taxon>
        <taxon>Gunneridae</taxon>
        <taxon>Pentapetalae</taxon>
        <taxon>rosids</taxon>
        <taxon>fabids</taxon>
        <taxon>Fagales</taxon>
        <taxon>Myricaceae</taxon>
        <taxon>Morella</taxon>
    </lineage>
</organism>
<dbReference type="Gene3D" id="2.120.10.80">
    <property type="entry name" value="Kelch-type beta propeller"/>
    <property type="match status" value="2"/>
</dbReference>
<dbReference type="InterPro" id="IPR015915">
    <property type="entry name" value="Kelch-typ_b-propeller"/>
</dbReference>
<dbReference type="EMBL" id="RXIC02000022">
    <property type="protein sequence ID" value="KAB1216824.1"/>
    <property type="molecule type" value="Genomic_DNA"/>
</dbReference>
<name>A0A6A1VV38_9ROSI</name>
<dbReference type="OrthoDB" id="10251809at2759"/>
<keyword evidence="2" id="KW-0677">Repeat</keyword>
<dbReference type="Proteomes" id="UP000516437">
    <property type="component" value="Chromosome 4"/>
</dbReference>
<accession>A0A6A1VV38</accession>
<dbReference type="AlphaFoldDB" id="A0A6A1VV38"/>
<keyword evidence="1" id="KW-0880">Kelch repeat</keyword>
<dbReference type="PANTHER" id="PTHR46093:SF9">
    <property type="entry name" value="DCD DOMAIN-CONTAINING PROTEIN"/>
    <property type="match status" value="1"/>
</dbReference>
<sequence>MRWERVPLHLKHGLEGVQQQQRVDVISGPGKRWGHTCNAIKGGRFLYVFGGYGRDNCQTNQVHVFDTANQMWSQPVIKGTPPTPRDSHSCTTVGDNLFVFGGTDGMNPLKDLHILDTSSHTWIFPSLRGDGPEAREGHSAALVGKRLFIFGGCGKSADNNEEIYYSDLYVLNTETFVWKRAMTSGTPPSPRDSHTCSSWKNNVIVIGGEDGHDYYLSDVHVLDTDTLIWRELNTSGHLLPPRAGHATVAFGKNLFVFGGFTDAQNLYNDLYALDVDTGVWTKVITTGDGPSARFSVTGDCLDPMKGGLTREKEWRLDKLSLRKQLKLKCLEQNSINAHDKALVKIGTSADFCQPINVPSYGQPGKPNFSWNQSPPVQGKQTFQAKVTENIPVGYTIETIIDGKSLRGILFSNKSNSLNTANHNLNGKRTAGEVSGVMLNGDYSRKSKVSKSSKQDAIDHRQVDGIHGESTANEPKTEAAAALVSMNPASSEASQLPKAHINPEETLPPSLNTENDQPNDTSCYNYKVLIDDKTNDNPNCNTDVLKENMSTAAEEPVASFPNQAEILSDQPLPYGYCTPRLHHFMGLIPHPHFVSNETATSGEPAK</sequence>
<protein>
    <submittedName>
        <fullName evidence="4">RING finger protein B</fullName>
    </submittedName>
</protein>
<dbReference type="SUPFAM" id="SSF50965">
    <property type="entry name" value="Galactose oxidase, central domain"/>
    <property type="match status" value="2"/>
</dbReference>